<dbReference type="Proteomes" id="UP000677228">
    <property type="component" value="Unassembled WGS sequence"/>
</dbReference>
<dbReference type="Proteomes" id="UP000681722">
    <property type="component" value="Unassembled WGS sequence"/>
</dbReference>
<protein>
    <submittedName>
        <fullName evidence="2">Uncharacterized protein</fullName>
    </submittedName>
</protein>
<dbReference type="EMBL" id="CAJOBC010086854">
    <property type="protein sequence ID" value="CAF4349225.1"/>
    <property type="molecule type" value="Genomic_DNA"/>
</dbReference>
<evidence type="ECO:0000313" key="4">
    <source>
        <dbReference type="EMBL" id="CAF4349225.1"/>
    </source>
</evidence>
<dbReference type="EMBL" id="CAJNOQ010021366">
    <property type="protein sequence ID" value="CAF1484949.1"/>
    <property type="molecule type" value="Genomic_DNA"/>
</dbReference>
<comment type="caution">
    <text evidence="2">The sequence shown here is derived from an EMBL/GenBank/DDBJ whole genome shotgun (WGS) entry which is preliminary data.</text>
</comment>
<evidence type="ECO:0000313" key="2">
    <source>
        <dbReference type="EMBL" id="CAF1484949.1"/>
    </source>
</evidence>
<organism evidence="2 5">
    <name type="scientific">Didymodactylos carnosus</name>
    <dbReference type="NCBI Taxonomy" id="1234261"/>
    <lineage>
        <taxon>Eukaryota</taxon>
        <taxon>Metazoa</taxon>
        <taxon>Spiralia</taxon>
        <taxon>Gnathifera</taxon>
        <taxon>Rotifera</taxon>
        <taxon>Eurotatoria</taxon>
        <taxon>Bdelloidea</taxon>
        <taxon>Philodinida</taxon>
        <taxon>Philodinidae</taxon>
        <taxon>Didymodactylos</taxon>
    </lineage>
</organism>
<evidence type="ECO:0000313" key="3">
    <source>
        <dbReference type="EMBL" id="CAF3734261.1"/>
    </source>
</evidence>
<evidence type="ECO:0000313" key="1">
    <source>
        <dbReference type="EMBL" id="CAF0961437.1"/>
    </source>
</evidence>
<dbReference type="EMBL" id="CAJNOK010005135">
    <property type="protein sequence ID" value="CAF0961437.1"/>
    <property type="molecule type" value="Genomic_DNA"/>
</dbReference>
<name>A0A815S8U7_9BILA</name>
<dbReference type="EMBL" id="CAJOBA010005140">
    <property type="protein sequence ID" value="CAF3734261.1"/>
    <property type="molecule type" value="Genomic_DNA"/>
</dbReference>
<keyword evidence="5" id="KW-1185">Reference proteome</keyword>
<accession>A0A815S8U7</accession>
<evidence type="ECO:0000313" key="5">
    <source>
        <dbReference type="Proteomes" id="UP000663829"/>
    </source>
</evidence>
<dbReference type="AlphaFoldDB" id="A0A815S8U7"/>
<reference evidence="2" key="1">
    <citation type="submission" date="2021-02" db="EMBL/GenBank/DDBJ databases">
        <authorList>
            <person name="Nowell W R."/>
        </authorList>
    </citation>
    <scope>NUCLEOTIDE SEQUENCE</scope>
</reference>
<gene>
    <name evidence="2" type="ORF">GPM918_LOCUS36000</name>
    <name evidence="1" type="ORF">OVA965_LOCUS12658</name>
    <name evidence="4" type="ORF">SRO942_LOCUS36728</name>
    <name evidence="3" type="ORF">TMI583_LOCUS12662</name>
</gene>
<proteinExistence type="predicted"/>
<dbReference type="Proteomes" id="UP000682733">
    <property type="component" value="Unassembled WGS sequence"/>
</dbReference>
<dbReference type="Proteomes" id="UP000663829">
    <property type="component" value="Unassembled WGS sequence"/>
</dbReference>
<sequence>MNNKSIQLKYQGINYQETNLSVSIKQSSVKCYGAIDDSSDRQVYCPDGVEHGQLFAFKPIDEKTGRFTDPLGPKTSRAFELRRLYKHATLGDQDKCYGNMAGVYIIQYDNNAFSMAAFDPSGYIISTAANTRNKDGTFNRGTSVGTWECTKQYTASGQTNYFTYSANTLTHGQKIVSSTFYMQCDSSDETCSGAQQEFYYPPQYQLMPFHKGTLLTGNGVPVMFKASRLYKLPGIKSCHHKYSGEYAITFNRTDSSSQPVLTTGYALYPTAIVYAPVAFEDQSAPTGNILGVWDCNDAGKITVRRAIFDLVTKEQPKPLITPVIMKFQCGKQAGDKCITPPTIFYFYPLILPKNGTFTTTPMSRKEGIYSAVIVKY</sequence>